<dbReference type="Pfam" id="PF17065">
    <property type="entry name" value="UPF0669"/>
    <property type="match status" value="1"/>
</dbReference>
<keyword evidence="8" id="KW-1185">Reference proteome</keyword>
<evidence type="ECO:0000313" key="7">
    <source>
        <dbReference type="EMBL" id="RZF32310.1"/>
    </source>
</evidence>
<feature type="chain" id="PRO_5019732135" evidence="6">
    <location>
        <begin position="21"/>
        <end position="186"/>
    </location>
</feature>
<evidence type="ECO:0000256" key="5">
    <source>
        <dbReference type="ARBA" id="ARBA00023180"/>
    </source>
</evidence>
<comment type="caution">
    <text evidence="7">The sequence shown here is derived from an EMBL/GenBank/DDBJ whole genome shotgun (WGS) entry which is preliminary data.</text>
</comment>
<dbReference type="Proteomes" id="UP000291343">
    <property type="component" value="Unassembled WGS sequence"/>
</dbReference>
<dbReference type="AlphaFoldDB" id="A0A482WG41"/>
<dbReference type="GO" id="GO:0005576">
    <property type="term" value="C:extracellular region"/>
    <property type="evidence" value="ECO:0007669"/>
    <property type="project" value="UniProtKB-SubCell"/>
</dbReference>
<evidence type="ECO:0000256" key="2">
    <source>
        <dbReference type="ARBA" id="ARBA00008960"/>
    </source>
</evidence>
<evidence type="ECO:0000256" key="6">
    <source>
        <dbReference type="SAM" id="SignalP"/>
    </source>
</evidence>
<gene>
    <name evidence="7" type="ORF">LSTR_LSTR001774</name>
</gene>
<dbReference type="OrthoDB" id="10046613at2759"/>
<dbReference type="STRING" id="195883.A0A482WG41"/>
<reference evidence="7 8" key="1">
    <citation type="journal article" date="2017" name="Gigascience">
        <title>Genome sequence of the small brown planthopper, Laodelphax striatellus.</title>
        <authorList>
            <person name="Zhu J."/>
            <person name="Jiang F."/>
            <person name="Wang X."/>
            <person name="Yang P."/>
            <person name="Bao Y."/>
            <person name="Zhao W."/>
            <person name="Wang W."/>
            <person name="Lu H."/>
            <person name="Wang Q."/>
            <person name="Cui N."/>
            <person name="Li J."/>
            <person name="Chen X."/>
            <person name="Luo L."/>
            <person name="Yu J."/>
            <person name="Kang L."/>
            <person name="Cui F."/>
        </authorList>
    </citation>
    <scope>NUCLEOTIDE SEQUENCE [LARGE SCALE GENOMIC DNA]</scope>
    <source>
        <strain evidence="7">Lst14</strain>
    </source>
</reference>
<comment type="subcellular location">
    <subcellularLocation>
        <location evidence="1">Secreted</location>
    </subcellularLocation>
</comment>
<accession>A0A482WG41</accession>
<dbReference type="InParanoid" id="A0A482WG41"/>
<comment type="similarity">
    <text evidence="2">Belongs to the UPF0669 family.</text>
</comment>
<dbReference type="PANTHER" id="PTHR31703:SF2">
    <property type="entry name" value="UPF0669 PROTEIN C6ORF120"/>
    <property type="match status" value="1"/>
</dbReference>
<sequence length="186" mass="20828">MKHFLSFILVLIIISSCLQCKGESQLLHSIAGKVGGGNFTYYSLMYTGPISLYLISSTGDADLYISQTLSKPTYEPESYCLQSSTCGVDTVHIPKSFQRPVGIGIYGHPSHQVSIYLLEVYYRDNSPNDLIIEDGDELYDENVTFDKGRAALENKFGGEEKEEEIESFLGTLLWTFVNILLEVLFL</sequence>
<name>A0A482WG41_LAOST</name>
<evidence type="ECO:0000256" key="4">
    <source>
        <dbReference type="ARBA" id="ARBA00022729"/>
    </source>
</evidence>
<evidence type="ECO:0000256" key="1">
    <source>
        <dbReference type="ARBA" id="ARBA00004613"/>
    </source>
</evidence>
<organism evidence="7 8">
    <name type="scientific">Laodelphax striatellus</name>
    <name type="common">Small brown planthopper</name>
    <name type="synonym">Delphax striatella</name>
    <dbReference type="NCBI Taxonomy" id="195883"/>
    <lineage>
        <taxon>Eukaryota</taxon>
        <taxon>Metazoa</taxon>
        <taxon>Ecdysozoa</taxon>
        <taxon>Arthropoda</taxon>
        <taxon>Hexapoda</taxon>
        <taxon>Insecta</taxon>
        <taxon>Pterygota</taxon>
        <taxon>Neoptera</taxon>
        <taxon>Paraneoptera</taxon>
        <taxon>Hemiptera</taxon>
        <taxon>Auchenorrhyncha</taxon>
        <taxon>Fulgoroidea</taxon>
        <taxon>Delphacidae</taxon>
        <taxon>Criomorphinae</taxon>
        <taxon>Laodelphax</taxon>
    </lineage>
</organism>
<protein>
    <submittedName>
        <fullName evidence="7">Uncharacterized protein</fullName>
    </submittedName>
</protein>
<keyword evidence="5" id="KW-0325">Glycoprotein</keyword>
<evidence type="ECO:0000256" key="3">
    <source>
        <dbReference type="ARBA" id="ARBA00022525"/>
    </source>
</evidence>
<proteinExistence type="inferred from homology"/>
<keyword evidence="4 6" id="KW-0732">Signal</keyword>
<dbReference type="EMBL" id="QKKF02037264">
    <property type="protein sequence ID" value="RZF32310.1"/>
    <property type="molecule type" value="Genomic_DNA"/>
</dbReference>
<feature type="signal peptide" evidence="6">
    <location>
        <begin position="1"/>
        <end position="20"/>
    </location>
</feature>
<dbReference type="InterPro" id="IPR031420">
    <property type="entry name" value="UPF0669"/>
</dbReference>
<dbReference type="PANTHER" id="PTHR31703">
    <property type="entry name" value="UPF0669 PROTEIN C6ORF120"/>
    <property type="match status" value="1"/>
</dbReference>
<keyword evidence="3" id="KW-0964">Secreted</keyword>
<dbReference type="PROSITE" id="PS51257">
    <property type="entry name" value="PROKAR_LIPOPROTEIN"/>
    <property type="match status" value="1"/>
</dbReference>
<evidence type="ECO:0000313" key="8">
    <source>
        <dbReference type="Proteomes" id="UP000291343"/>
    </source>
</evidence>